<feature type="compositionally biased region" description="Basic and acidic residues" evidence="1">
    <location>
        <begin position="29"/>
        <end position="41"/>
    </location>
</feature>
<gene>
    <name evidence="2" type="ORF">FHS42_005301</name>
</gene>
<evidence type="ECO:0000256" key="1">
    <source>
        <dbReference type="SAM" id="MobiDB-lite"/>
    </source>
</evidence>
<evidence type="ECO:0000313" key="2">
    <source>
        <dbReference type="EMBL" id="MBB5938213.1"/>
    </source>
</evidence>
<organism evidence="2 3">
    <name type="scientific">Streptomyces zagrosensis</name>
    <dbReference type="NCBI Taxonomy" id="1042984"/>
    <lineage>
        <taxon>Bacteria</taxon>
        <taxon>Bacillati</taxon>
        <taxon>Actinomycetota</taxon>
        <taxon>Actinomycetes</taxon>
        <taxon>Kitasatosporales</taxon>
        <taxon>Streptomycetaceae</taxon>
        <taxon>Streptomyces</taxon>
    </lineage>
</organism>
<proteinExistence type="predicted"/>
<keyword evidence="3" id="KW-1185">Reference proteome</keyword>
<evidence type="ECO:0000313" key="3">
    <source>
        <dbReference type="Proteomes" id="UP000588098"/>
    </source>
</evidence>
<reference evidence="2 3" key="1">
    <citation type="submission" date="2020-08" db="EMBL/GenBank/DDBJ databases">
        <title>Genomic Encyclopedia of Type Strains, Phase III (KMG-III): the genomes of soil and plant-associated and newly described type strains.</title>
        <authorList>
            <person name="Whitman W."/>
        </authorList>
    </citation>
    <scope>NUCLEOTIDE SEQUENCE [LARGE SCALE GENOMIC DNA]</scope>
    <source>
        <strain evidence="2 3">CECT 8305</strain>
    </source>
</reference>
<accession>A0A7W9QDC9</accession>
<name>A0A7W9QDC9_9ACTN</name>
<dbReference type="EMBL" id="JACHJL010000015">
    <property type="protein sequence ID" value="MBB5938213.1"/>
    <property type="molecule type" value="Genomic_DNA"/>
</dbReference>
<dbReference type="RefSeq" id="WP_184575805.1">
    <property type="nucleotide sequence ID" value="NZ_JACHJL010000015.1"/>
</dbReference>
<comment type="caution">
    <text evidence="2">The sequence shown here is derived from an EMBL/GenBank/DDBJ whole genome shotgun (WGS) entry which is preliminary data.</text>
</comment>
<protein>
    <submittedName>
        <fullName evidence="2">Uncharacterized protein</fullName>
    </submittedName>
</protein>
<dbReference type="AlphaFoldDB" id="A0A7W9QDC9"/>
<sequence length="63" mass="7084">MPHMMTIRVYRKRPGEQPVPLTSTTTVHVDPDDLTHGELESQHLPNAWGPCRCPRHRAEGGGE</sequence>
<dbReference type="Proteomes" id="UP000588098">
    <property type="component" value="Unassembled WGS sequence"/>
</dbReference>
<feature type="region of interest" description="Disordered" evidence="1">
    <location>
        <begin position="13"/>
        <end position="45"/>
    </location>
</feature>